<feature type="compositionally biased region" description="Basic residues" evidence="1">
    <location>
        <begin position="53"/>
        <end position="65"/>
    </location>
</feature>
<protein>
    <submittedName>
        <fullName evidence="2">Uncharacterized protein</fullName>
    </submittedName>
</protein>
<dbReference type="OrthoDB" id="598301at2"/>
<comment type="caution">
    <text evidence="2">The sequence shown here is derived from an EMBL/GenBank/DDBJ whole genome shotgun (WGS) entry which is preliminary data.</text>
</comment>
<dbReference type="EMBL" id="SRSF01000019">
    <property type="protein sequence ID" value="THH34528.1"/>
    <property type="molecule type" value="Genomic_DNA"/>
</dbReference>
<evidence type="ECO:0000313" key="2">
    <source>
        <dbReference type="EMBL" id="THH34528.1"/>
    </source>
</evidence>
<feature type="compositionally biased region" description="Polar residues" evidence="1">
    <location>
        <begin position="8"/>
        <end position="23"/>
    </location>
</feature>
<reference evidence="2 3" key="1">
    <citation type="submission" date="2019-04" db="EMBL/GenBank/DDBJ databases">
        <title>Lewinella litorea sp. nov., isolated from a marine sand.</title>
        <authorList>
            <person name="Yoon J.-H."/>
        </authorList>
    </citation>
    <scope>NUCLEOTIDE SEQUENCE [LARGE SCALE GENOMIC DNA]</scope>
    <source>
        <strain evidence="2 3">HSMS-39</strain>
    </source>
</reference>
<evidence type="ECO:0000313" key="3">
    <source>
        <dbReference type="Proteomes" id="UP000308528"/>
    </source>
</evidence>
<accession>A0A4S4N8Y6</accession>
<feature type="compositionally biased region" description="Basic and acidic residues" evidence="1">
    <location>
        <begin position="67"/>
        <end position="82"/>
    </location>
</feature>
<keyword evidence="3" id="KW-1185">Reference proteome</keyword>
<evidence type="ECO:0000256" key="1">
    <source>
        <dbReference type="SAM" id="MobiDB-lite"/>
    </source>
</evidence>
<dbReference type="Proteomes" id="UP000308528">
    <property type="component" value="Unassembled WGS sequence"/>
</dbReference>
<organism evidence="2 3">
    <name type="scientific">Neolewinella litorea</name>
    <dbReference type="NCBI Taxonomy" id="2562452"/>
    <lineage>
        <taxon>Bacteria</taxon>
        <taxon>Pseudomonadati</taxon>
        <taxon>Bacteroidota</taxon>
        <taxon>Saprospiria</taxon>
        <taxon>Saprospirales</taxon>
        <taxon>Lewinellaceae</taxon>
        <taxon>Neolewinella</taxon>
    </lineage>
</organism>
<proteinExistence type="predicted"/>
<gene>
    <name evidence="2" type="ORF">E4021_17670</name>
</gene>
<dbReference type="AlphaFoldDB" id="A0A4S4N8Y6"/>
<name>A0A4S4N8Y6_9BACT</name>
<dbReference type="RefSeq" id="WP_136460794.1">
    <property type="nucleotide sequence ID" value="NZ_SRSF01000019.1"/>
</dbReference>
<feature type="region of interest" description="Disordered" evidence="1">
    <location>
        <begin position="1"/>
        <end position="82"/>
    </location>
</feature>
<sequence length="130" mass="14257">MSKKDFTGNFNSLLGTSPAQKKQPSAKEEAASPNQLEVVPAKEEKPVTSKRSPSPKKRGRSKASKKAPVDSTREGTKEGEKRASFIVKEEAVAKIKRIAYQDRKNIKEVVAEALSAYLEAWEAENGAIEL</sequence>